<dbReference type="AlphaFoldDB" id="A0A3B6HYA6"/>
<keyword evidence="8 15" id="KW-0547">Nucleotide-binding</keyword>
<dbReference type="Gene3D" id="1.10.510.10">
    <property type="entry name" value="Transferase(Phosphotransferase) domain 1"/>
    <property type="match status" value="1"/>
</dbReference>
<evidence type="ECO:0000256" key="1">
    <source>
        <dbReference type="ARBA" id="ARBA00004251"/>
    </source>
</evidence>
<dbReference type="Gramene" id="TraesROB_scaffold_041194_01G000100.1">
    <property type="protein sequence ID" value="TraesROB_scaffold_041194_01G000100.1"/>
    <property type="gene ID" value="TraesROB_scaffold_041194_01G000100"/>
</dbReference>
<dbReference type="Gramene" id="TraesRN4A0100811300.1">
    <property type="protein sequence ID" value="TraesRN4A0100811300.1"/>
    <property type="gene ID" value="TraesRN4A0100811300"/>
</dbReference>
<name>A0A3B6HYA6_WHEAT</name>
<comment type="similarity">
    <text evidence="2">In the N-terminal section; belongs to the leguminous lectin family.</text>
</comment>
<reference evidence="19" key="2">
    <citation type="submission" date="2018-10" db="UniProtKB">
        <authorList>
            <consortium name="EnsemblPlants"/>
        </authorList>
    </citation>
    <scope>IDENTIFICATION</scope>
</reference>
<keyword evidence="4" id="KW-1003">Cell membrane</keyword>
<keyword evidence="14" id="KW-0325">Glycoprotein</keyword>
<dbReference type="InterPro" id="IPR011009">
    <property type="entry name" value="Kinase-like_dom_sf"/>
</dbReference>
<comment type="subcellular location">
    <subcellularLocation>
        <location evidence="1">Cell membrane</location>
        <topology evidence="1">Single-pass type I membrane protein</topology>
    </subcellularLocation>
</comment>
<evidence type="ECO:0000256" key="8">
    <source>
        <dbReference type="ARBA" id="ARBA00022741"/>
    </source>
</evidence>
<dbReference type="PANTHER" id="PTHR27007">
    <property type="match status" value="1"/>
</dbReference>
<evidence type="ECO:0000256" key="2">
    <source>
        <dbReference type="ARBA" id="ARBA00008536"/>
    </source>
</evidence>
<dbReference type="EnsemblPlants" id="TraesCS4A02G315100.1">
    <property type="protein sequence ID" value="TraesCS4A02G315100.1"/>
    <property type="gene ID" value="TraesCS4A02G315100"/>
</dbReference>
<evidence type="ECO:0000256" key="12">
    <source>
        <dbReference type="ARBA" id="ARBA00023136"/>
    </source>
</evidence>
<feature type="domain" description="Protein kinase" evidence="18">
    <location>
        <begin position="421"/>
        <end position="692"/>
    </location>
</feature>
<evidence type="ECO:0000256" key="4">
    <source>
        <dbReference type="ARBA" id="ARBA00022475"/>
    </source>
</evidence>
<dbReference type="InterPro" id="IPR050528">
    <property type="entry name" value="L-type_Lectin-RKs"/>
</dbReference>
<dbReference type="OrthoDB" id="652621at2759"/>
<keyword evidence="9" id="KW-0418">Kinase</keyword>
<dbReference type="Gramene" id="TraesCS4A02G315100.1">
    <property type="protein sequence ID" value="TraesCS4A02G315100.1"/>
    <property type="gene ID" value="TraesCS4A02G315100"/>
</dbReference>
<evidence type="ECO:0000256" key="14">
    <source>
        <dbReference type="ARBA" id="ARBA00023180"/>
    </source>
</evidence>
<dbReference type="PaxDb" id="4565-Traes_4AL_CA5EEDAD5.1"/>
<dbReference type="FunFam" id="1.10.510.10:FF:000240">
    <property type="entry name" value="Lectin-domain containing receptor kinase A4.3"/>
    <property type="match status" value="1"/>
</dbReference>
<evidence type="ECO:0000256" key="10">
    <source>
        <dbReference type="ARBA" id="ARBA00022840"/>
    </source>
</evidence>
<dbReference type="Gramene" id="TraesCS4A03G0788400.1">
    <property type="protein sequence ID" value="TraesCS4A03G0788400.1.CDS"/>
    <property type="gene ID" value="TraesCS4A03G0788400"/>
</dbReference>
<evidence type="ECO:0000313" key="19">
    <source>
        <dbReference type="EnsemblPlants" id="TraesCS4A02G315100.1"/>
    </source>
</evidence>
<dbReference type="Gramene" id="TraesWEE_scaffold_027287_01G000100.1">
    <property type="protein sequence ID" value="TraesWEE_scaffold_027287_01G000100.1"/>
    <property type="gene ID" value="TraesWEE_scaffold_027287_01G000100"/>
</dbReference>
<dbReference type="GO" id="GO:0004672">
    <property type="term" value="F:protein kinase activity"/>
    <property type="evidence" value="ECO:0007669"/>
    <property type="project" value="InterPro"/>
</dbReference>
<dbReference type="InterPro" id="IPR017441">
    <property type="entry name" value="Protein_kinase_ATP_BS"/>
</dbReference>
<keyword evidence="6 16" id="KW-0812">Transmembrane</keyword>
<dbReference type="Gramene" id="TraesCAD_scaffold_014479_01G000300.1">
    <property type="protein sequence ID" value="TraesCAD_scaffold_014479_01G000300.1"/>
    <property type="gene ID" value="TraesCAD_scaffold_014479_01G000300"/>
</dbReference>
<dbReference type="Gene3D" id="3.30.200.20">
    <property type="entry name" value="Phosphorylase Kinase, domain 1"/>
    <property type="match status" value="1"/>
</dbReference>
<feature type="binding site" evidence="15">
    <location>
        <position position="450"/>
    </location>
    <ligand>
        <name>ATP</name>
        <dbReference type="ChEBI" id="CHEBI:30616"/>
    </ligand>
</feature>
<proteinExistence type="inferred from homology"/>
<dbReference type="PROSITE" id="PS50011">
    <property type="entry name" value="PROTEIN_KINASE_DOM"/>
    <property type="match status" value="1"/>
</dbReference>
<keyword evidence="12 16" id="KW-0472">Membrane</keyword>
<keyword evidence="13" id="KW-0675">Receptor</keyword>
<dbReference type="Gramene" id="TraesKAR4A01G0374690.1">
    <property type="protein sequence ID" value="cds.TraesKAR4A01G0374690.1"/>
    <property type="gene ID" value="TraesKAR4A01G0374690"/>
</dbReference>
<accession>A0A3B6HYA6</accession>
<evidence type="ECO:0000256" key="15">
    <source>
        <dbReference type="PROSITE-ProRule" id="PRU10141"/>
    </source>
</evidence>
<evidence type="ECO:0000259" key="18">
    <source>
        <dbReference type="PROSITE" id="PS50011"/>
    </source>
</evidence>
<comment type="similarity">
    <text evidence="3">In the C-terminal section; belongs to the protein kinase superfamily. Ser/Thr protein kinase family.</text>
</comment>
<keyword evidence="5" id="KW-0808">Transferase</keyword>
<evidence type="ECO:0000256" key="13">
    <source>
        <dbReference type="ARBA" id="ARBA00023170"/>
    </source>
</evidence>
<dbReference type="GO" id="GO:0002229">
    <property type="term" value="P:defense response to oomycetes"/>
    <property type="evidence" value="ECO:0007669"/>
    <property type="project" value="UniProtKB-ARBA"/>
</dbReference>
<dbReference type="PROSITE" id="PS00107">
    <property type="entry name" value="PROTEIN_KINASE_ATP"/>
    <property type="match status" value="1"/>
</dbReference>
<evidence type="ECO:0000256" key="3">
    <source>
        <dbReference type="ARBA" id="ARBA00010217"/>
    </source>
</evidence>
<dbReference type="STRING" id="4565.A0A3B6HYA6"/>
<dbReference type="GO" id="GO:0005886">
    <property type="term" value="C:plasma membrane"/>
    <property type="evidence" value="ECO:0000318"/>
    <property type="project" value="GO_Central"/>
</dbReference>
<keyword evidence="7 17" id="KW-0732">Signal</keyword>
<evidence type="ECO:0000256" key="6">
    <source>
        <dbReference type="ARBA" id="ARBA00022692"/>
    </source>
</evidence>
<dbReference type="FunFam" id="3.30.200.20:FF:000168">
    <property type="entry name" value="L-type lectin-domain containing receptor kinase IX.1"/>
    <property type="match status" value="1"/>
</dbReference>
<keyword evidence="10 15" id="KW-0067">ATP-binding</keyword>
<dbReference type="Proteomes" id="UP000019116">
    <property type="component" value="Chromosome 4A"/>
</dbReference>
<organism evidence="19">
    <name type="scientific">Triticum aestivum</name>
    <name type="common">Wheat</name>
    <dbReference type="NCBI Taxonomy" id="4565"/>
    <lineage>
        <taxon>Eukaryota</taxon>
        <taxon>Viridiplantae</taxon>
        <taxon>Streptophyta</taxon>
        <taxon>Embryophyta</taxon>
        <taxon>Tracheophyta</taxon>
        <taxon>Spermatophyta</taxon>
        <taxon>Magnoliopsida</taxon>
        <taxon>Liliopsida</taxon>
        <taxon>Poales</taxon>
        <taxon>Poaceae</taxon>
        <taxon>BOP clade</taxon>
        <taxon>Pooideae</taxon>
        <taxon>Triticodae</taxon>
        <taxon>Triticeae</taxon>
        <taxon>Triticinae</taxon>
        <taxon>Triticum</taxon>
    </lineage>
</organism>
<evidence type="ECO:0000256" key="16">
    <source>
        <dbReference type="SAM" id="Phobius"/>
    </source>
</evidence>
<evidence type="ECO:0000256" key="17">
    <source>
        <dbReference type="SAM" id="SignalP"/>
    </source>
</evidence>
<evidence type="ECO:0000256" key="11">
    <source>
        <dbReference type="ARBA" id="ARBA00022989"/>
    </source>
</evidence>
<dbReference type="SMART" id="SM00220">
    <property type="entry name" value="S_TKc"/>
    <property type="match status" value="1"/>
</dbReference>
<keyword evidence="20" id="KW-1185">Reference proteome</keyword>
<reference evidence="19" key="1">
    <citation type="submission" date="2018-08" db="EMBL/GenBank/DDBJ databases">
        <authorList>
            <person name="Rossello M."/>
        </authorList>
    </citation>
    <scope>NUCLEOTIDE SEQUENCE [LARGE SCALE GENOMIC DNA]</scope>
    <source>
        <strain evidence="19">cv. Chinese Spring</strain>
    </source>
</reference>
<dbReference type="CDD" id="cd14066">
    <property type="entry name" value="STKc_IRAK"/>
    <property type="match status" value="1"/>
</dbReference>
<keyword evidence="11 16" id="KW-1133">Transmembrane helix</keyword>
<dbReference type="SUPFAM" id="SSF56112">
    <property type="entry name" value="Protein kinase-like (PK-like)"/>
    <property type="match status" value="1"/>
</dbReference>
<dbReference type="PROSITE" id="PS00108">
    <property type="entry name" value="PROTEIN_KINASE_ST"/>
    <property type="match status" value="1"/>
</dbReference>
<evidence type="ECO:0000256" key="7">
    <source>
        <dbReference type="ARBA" id="ARBA00022729"/>
    </source>
</evidence>
<evidence type="ECO:0000256" key="9">
    <source>
        <dbReference type="ARBA" id="ARBA00022777"/>
    </source>
</evidence>
<feature type="signal peptide" evidence="17">
    <location>
        <begin position="1"/>
        <end position="20"/>
    </location>
</feature>
<dbReference type="GO" id="GO:0005524">
    <property type="term" value="F:ATP binding"/>
    <property type="evidence" value="ECO:0007669"/>
    <property type="project" value="UniProtKB-UniRule"/>
</dbReference>
<sequence>MHHLFLLFLLLISLLPHETSYSAAAASDGGDLCSRGCGRTTFPYPFGFSSDCPIPMFCDARTSTPILSYEAGDSGTFYHVLAFNSTSSTVIVMLPTSCSRSVADARRALSGGNYGVLSSTTMFLRGGCRGINASAAAGCSLPAAVMSKLLHTAQCAVNNNGTSNTTVACISSATEDTTAAATELFLQWDKVEKQECDTVLTSSVFIDTAEGTVSLEYGLAELGWWVNGTCADQDTEPGVRCAGNATCSDVITPSGAVGHRCVCVEGMNGDGFLAGDGCYVGTRGHMLSWRGGPKCCGLRSCGANDGRESGIRWDWVFVTVIVENQSTPSKEDASPSNSKHQLLVVVLTSVGCIIFLPSLTIAICILFRRSRRRNTIKKTKRPLKAVTTLFRGELVDDELDQGVAGPRRFSYNELAIATDNFSDDRALGRGGFGSVYRGFVSDMNHEVAIKRVSETSRQGWKEFVTEVRIISRLKHRNLVQLIGWCHGGDQLLLVYDLMHNGSLDTHLYGSDFVLTWALRYEIVLGVGSALLYLHQDIEQRVVHRDIKPSNIMLDTSFTAKLGDFGLARLINDGRRSHTTGIAGTMGYIDPESVLAGRTSVESDVYSFGVVLLEVASGQRPAKVQEDGDVVHLVQWVWDLYGRGSILDAADERLRREFNSGEIERVMVVGLWCGHPDRGMRPSIRQAMNMLRFDAPLPTLPARMPVATYGPPTNTLISGTLVMSSVSGR</sequence>
<evidence type="ECO:0000313" key="20">
    <source>
        <dbReference type="Proteomes" id="UP000019116"/>
    </source>
</evidence>
<dbReference type="Gramene" id="TraesCLE_scaffold_011270_01G000300.1">
    <property type="protein sequence ID" value="TraesCLE_scaffold_011270_01G000300.1"/>
    <property type="gene ID" value="TraesCLE_scaffold_011270_01G000300"/>
</dbReference>
<dbReference type="InterPro" id="IPR000719">
    <property type="entry name" value="Prot_kinase_dom"/>
</dbReference>
<dbReference type="SMR" id="A0A3B6HYA6"/>
<feature type="transmembrane region" description="Helical" evidence="16">
    <location>
        <begin position="342"/>
        <end position="367"/>
    </location>
</feature>
<dbReference type="Pfam" id="PF00069">
    <property type="entry name" value="Pkinase"/>
    <property type="match status" value="1"/>
</dbReference>
<evidence type="ECO:0000256" key="5">
    <source>
        <dbReference type="ARBA" id="ARBA00022679"/>
    </source>
</evidence>
<dbReference type="InterPro" id="IPR008271">
    <property type="entry name" value="Ser/Thr_kinase_AS"/>
</dbReference>
<protein>
    <recommendedName>
        <fullName evidence="18">Protein kinase domain-containing protein</fullName>
    </recommendedName>
</protein>
<feature type="chain" id="PRO_5043175226" description="Protein kinase domain-containing protein" evidence="17">
    <location>
        <begin position="21"/>
        <end position="728"/>
    </location>
</feature>